<accession>A0A2N3HHL6</accession>
<dbReference type="Proteomes" id="UP000233435">
    <property type="component" value="Unassembled WGS sequence"/>
</dbReference>
<organism evidence="1 2">
    <name type="scientific">Confluentibacter flavum</name>
    <dbReference type="NCBI Taxonomy" id="1909700"/>
    <lineage>
        <taxon>Bacteria</taxon>
        <taxon>Pseudomonadati</taxon>
        <taxon>Bacteroidota</taxon>
        <taxon>Flavobacteriia</taxon>
        <taxon>Flavobacteriales</taxon>
        <taxon>Flavobacteriaceae</taxon>
        <taxon>Confluentibacter</taxon>
    </lineage>
</organism>
<evidence type="ECO:0000313" key="1">
    <source>
        <dbReference type="EMBL" id="PKQ44459.1"/>
    </source>
</evidence>
<comment type="caution">
    <text evidence="1">The sequence shown here is derived from an EMBL/GenBank/DDBJ whole genome shotgun (WGS) entry which is preliminary data.</text>
</comment>
<protein>
    <submittedName>
        <fullName evidence="1">Uncharacterized protein</fullName>
    </submittedName>
</protein>
<dbReference type="AlphaFoldDB" id="A0A2N3HHL6"/>
<dbReference type="EMBL" id="PJEO01000050">
    <property type="protein sequence ID" value="PKQ44459.1"/>
    <property type="molecule type" value="Genomic_DNA"/>
</dbReference>
<evidence type="ECO:0000313" key="2">
    <source>
        <dbReference type="Proteomes" id="UP000233435"/>
    </source>
</evidence>
<proteinExistence type="predicted"/>
<keyword evidence="2" id="KW-1185">Reference proteome</keyword>
<reference evidence="1 2" key="1">
    <citation type="submission" date="2017-12" db="EMBL/GenBank/DDBJ databases">
        <title>Confluentibacter flavum sp. nov., isolated from the saline lake.</title>
        <authorList>
            <person name="Yu L."/>
        </authorList>
    </citation>
    <scope>NUCLEOTIDE SEQUENCE [LARGE SCALE GENOMIC DNA]</scope>
    <source>
        <strain evidence="1 2">3B</strain>
    </source>
</reference>
<gene>
    <name evidence="1" type="ORF">CSW08_13705</name>
</gene>
<name>A0A2N3HHL6_9FLAO</name>
<sequence length="63" mass="7013">MIKNLKGSYYAPYGSKMVHILRGALFDFLKRSTMDGVGFVKTFGKQIRSVCDVAKPACRQADP</sequence>